<protein>
    <submittedName>
        <fullName evidence="7">FAD/NAD(P)-binding domain-containing protein</fullName>
    </submittedName>
</protein>
<dbReference type="PANTHER" id="PTHR47356">
    <property type="entry name" value="FAD-DEPENDENT MONOOXYGENASE ASQG-RELATED"/>
    <property type="match status" value="1"/>
</dbReference>
<evidence type="ECO:0000256" key="5">
    <source>
        <dbReference type="SAM" id="Phobius"/>
    </source>
</evidence>
<evidence type="ECO:0000256" key="2">
    <source>
        <dbReference type="ARBA" id="ARBA00022630"/>
    </source>
</evidence>
<dbReference type="Gene3D" id="3.50.50.60">
    <property type="entry name" value="FAD/NAD(P)-binding domain"/>
    <property type="match status" value="2"/>
</dbReference>
<proteinExistence type="inferred from homology"/>
<evidence type="ECO:0000313" key="7">
    <source>
        <dbReference type="EMBL" id="RAR05406.1"/>
    </source>
</evidence>
<keyword evidence="5" id="KW-1133">Transmembrane helix</keyword>
<keyword evidence="3" id="KW-0274">FAD</keyword>
<evidence type="ECO:0000256" key="4">
    <source>
        <dbReference type="ARBA" id="ARBA00023002"/>
    </source>
</evidence>
<keyword evidence="2" id="KW-0285">Flavoprotein</keyword>
<dbReference type="GO" id="GO:0004497">
    <property type="term" value="F:monooxygenase activity"/>
    <property type="evidence" value="ECO:0007669"/>
    <property type="project" value="InterPro"/>
</dbReference>
<dbReference type="EMBL" id="QGDH01000133">
    <property type="protein sequence ID" value="RAR05406.1"/>
    <property type="molecule type" value="Genomic_DNA"/>
</dbReference>
<keyword evidence="4" id="KW-0560">Oxidoreductase</keyword>
<name>A0A364MWA4_STELY</name>
<dbReference type="AlphaFoldDB" id="A0A364MWA4"/>
<reference evidence="8" key="1">
    <citation type="submission" date="2018-05" db="EMBL/GenBank/DDBJ databases">
        <title>Draft genome sequence of Stemphylium lycopersici strain CIDEFI 213.</title>
        <authorList>
            <person name="Medina R."/>
            <person name="Franco M.E.E."/>
            <person name="Lucentini C.G."/>
            <person name="Saparrat M.C.N."/>
            <person name="Balatti P.A."/>
        </authorList>
    </citation>
    <scope>NUCLEOTIDE SEQUENCE [LARGE SCALE GENOMIC DNA]</scope>
    <source>
        <strain evidence="8">CIDEFI 213</strain>
    </source>
</reference>
<dbReference type="PANTHER" id="PTHR47356:SF2">
    <property type="entry name" value="FAD-BINDING DOMAIN-CONTAINING PROTEIN-RELATED"/>
    <property type="match status" value="1"/>
</dbReference>
<feature type="domain" description="FAD-binding" evidence="6">
    <location>
        <begin position="14"/>
        <end position="47"/>
    </location>
</feature>
<keyword evidence="5" id="KW-0472">Membrane</keyword>
<keyword evidence="5" id="KW-0812">Transmembrane</keyword>
<keyword evidence="8" id="KW-1185">Reference proteome</keyword>
<sequence>MAPSDTKSQKPFRIIIVGAGIVGLSLSHALQLAGIDHVVLEKHHEIVSLRGAEYPVRSPGMRVAPLQRSTRQVKIDTSSRVERIEHTKADYEPGGVSESDKEVMTSQFQAIFSVSTQEEKFDLGPADSHVILGHDDAGLLFTQPGKAYWAVIFKDEYKKPALRTKATEADIEAVAKKYANRPMTEKVALGDLWNTNTRHGLLTFEEGVLSKWHAGRLVLVGDSVHKMTADIGLGAHMAIESAFQLCNILQRELKSNPNRHPSSSELSAFSAEYQAGRYERVTKIVDVYAKATRMHTYQTYSDRFFAGYVAPYLASVRAIKFAEIMAHAPKLDYAPTRMTKENAKDWKLAQKREENSSWMLYGVLTLGMGMALTYLVRVGLLL</sequence>
<accession>A0A364MWA4</accession>
<evidence type="ECO:0000313" key="8">
    <source>
        <dbReference type="Proteomes" id="UP000249619"/>
    </source>
</evidence>
<comment type="caution">
    <text evidence="7">The sequence shown here is derived from an EMBL/GenBank/DDBJ whole genome shotgun (WGS) entry which is preliminary data.</text>
</comment>
<dbReference type="GO" id="GO:0071949">
    <property type="term" value="F:FAD binding"/>
    <property type="evidence" value="ECO:0007669"/>
    <property type="project" value="InterPro"/>
</dbReference>
<comment type="similarity">
    <text evidence="1">Belongs to the paxM FAD-dependent monooxygenase family.</text>
</comment>
<dbReference type="InterPro" id="IPR050562">
    <property type="entry name" value="FAD_mOase_fung"/>
</dbReference>
<dbReference type="Proteomes" id="UP000249619">
    <property type="component" value="Unassembled WGS sequence"/>
</dbReference>
<feature type="transmembrane region" description="Helical" evidence="5">
    <location>
        <begin position="358"/>
        <end position="376"/>
    </location>
</feature>
<dbReference type="InterPro" id="IPR036188">
    <property type="entry name" value="FAD/NAD-bd_sf"/>
</dbReference>
<organism evidence="7 8">
    <name type="scientific">Stemphylium lycopersici</name>
    <name type="common">Tomato gray leaf spot disease fungus</name>
    <name type="synonym">Thyrospora lycopersici</name>
    <dbReference type="NCBI Taxonomy" id="183478"/>
    <lineage>
        <taxon>Eukaryota</taxon>
        <taxon>Fungi</taxon>
        <taxon>Dikarya</taxon>
        <taxon>Ascomycota</taxon>
        <taxon>Pezizomycotina</taxon>
        <taxon>Dothideomycetes</taxon>
        <taxon>Pleosporomycetidae</taxon>
        <taxon>Pleosporales</taxon>
        <taxon>Pleosporineae</taxon>
        <taxon>Pleosporaceae</taxon>
        <taxon>Stemphylium</taxon>
    </lineage>
</organism>
<evidence type="ECO:0000256" key="1">
    <source>
        <dbReference type="ARBA" id="ARBA00007992"/>
    </source>
</evidence>
<evidence type="ECO:0000259" key="6">
    <source>
        <dbReference type="Pfam" id="PF01494"/>
    </source>
</evidence>
<dbReference type="SUPFAM" id="SSF51905">
    <property type="entry name" value="FAD/NAD(P)-binding domain"/>
    <property type="match status" value="1"/>
</dbReference>
<dbReference type="STRING" id="183478.A0A364MWA4"/>
<feature type="domain" description="FAD-binding" evidence="6">
    <location>
        <begin position="201"/>
        <end position="254"/>
    </location>
</feature>
<evidence type="ECO:0000256" key="3">
    <source>
        <dbReference type="ARBA" id="ARBA00022827"/>
    </source>
</evidence>
<dbReference type="InterPro" id="IPR002938">
    <property type="entry name" value="FAD-bd"/>
</dbReference>
<dbReference type="Pfam" id="PF01494">
    <property type="entry name" value="FAD_binding_3"/>
    <property type="match status" value="2"/>
</dbReference>
<gene>
    <name evidence="7" type="ORF">DDE83_007385</name>
</gene>